<comment type="caution">
    <text evidence="3">The sequence shown here is derived from an EMBL/GenBank/DDBJ whole genome shotgun (WGS) entry which is preliminary data.</text>
</comment>
<evidence type="ECO:0008006" key="5">
    <source>
        <dbReference type="Google" id="ProtNLM"/>
    </source>
</evidence>
<keyword evidence="2" id="KW-1133">Transmembrane helix</keyword>
<feature type="transmembrane region" description="Helical" evidence="2">
    <location>
        <begin position="48"/>
        <end position="70"/>
    </location>
</feature>
<feature type="transmembrane region" description="Helical" evidence="2">
    <location>
        <begin position="76"/>
        <end position="95"/>
    </location>
</feature>
<dbReference type="AlphaFoldDB" id="A0A930PQ73"/>
<protein>
    <recommendedName>
        <fullName evidence="5">Type II secretion system protein GspF domain-containing protein</fullName>
    </recommendedName>
</protein>
<sequence>MNPMMLPVTVAMVGVGVTLMVYSRFVSRHGQWKPITAPTRLDQMVSDVRGRFGAMNQKALLLAVAATVAYWMVTRWMAALVVVPVLIIMVPKLLLPKDTGVQKLDEVVAWLGILAGRIKGGAHLESAIKTSYMSAGEHLKLPLRRLVARLNASWPTGKALDAFAHDLADPTIDRVIFLLKIAARERGDGLSTGLASITQQTRDEIEVRRKVNATQGSARQTVLMLNVIIFSAILVMAPQAPVYRTGAGQIVFLALFAAMIGVMVVIRRSVTPRPVPRILSDTTAGVHPIAQSAPGSKSPSQKTATTVGGKSR</sequence>
<keyword evidence="2" id="KW-0472">Membrane</keyword>
<evidence type="ECO:0000313" key="4">
    <source>
        <dbReference type="Proteomes" id="UP000770330"/>
    </source>
</evidence>
<feature type="transmembrane region" description="Helical" evidence="2">
    <location>
        <begin position="6"/>
        <end position="27"/>
    </location>
</feature>
<feature type="compositionally biased region" description="Polar residues" evidence="1">
    <location>
        <begin position="293"/>
        <end position="312"/>
    </location>
</feature>
<evidence type="ECO:0000256" key="2">
    <source>
        <dbReference type="SAM" id="Phobius"/>
    </source>
</evidence>
<dbReference type="RefSeq" id="WP_303945839.1">
    <property type="nucleotide sequence ID" value="NZ_JABZXO010000036.1"/>
</dbReference>
<keyword evidence="2" id="KW-0812">Transmembrane</keyword>
<dbReference type="PANTHER" id="PTHR35007:SF3">
    <property type="entry name" value="POSSIBLE CONSERVED ALANINE RICH MEMBRANE PROTEIN"/>
    <property type="match status" value="1"/>
</dbReference>
<dbReference type="PANTHER" id="PTHR35007">
    <property type="entry name" value="INTEGRAL MEMBRANE PROTEIN-RELATED"/>
    <property type="match status" value="1"/>
</dbReference>
<dbReference type="EMBL" id="JABZXO010000036">
    <property type="protein sequence ID" value="MBF1658139.1"/>
    <property type="molecule type" value="Genomic_DNA"/>
</dbReference>
<name>A0A930PQ73_9MICC</name>
<gene>
    <name evidence="3" type="ORF">HXO61_09465</name>
</gene>
<reference evidence="3" key="1">
    <citation type="submission" date="2020-04" db="EMBL/GenBank/DDBJ databases">
        <title>Deep metagenomics examines the oral microbiome during advanced dental caries in children, revealing novel taxa and co-occurrences with host molecules.</title>
        <authorList>
            <person name="Baker J.L."/>
            <person name="Morton J.T."/>
            <person name="Dinis M."/>
            <person name="Alvarez R."/>
            <person name="Tran N.C."/>
            <person name="Knight R."/>
            <person name="Edlund A."/>
        </authorList>
    </citation>
    <scope>NUCLEOTIDE SEQUENCE</scope>
    <source>
        <strain evidence="3">JCVI_39_bin.18</strain>
    </source>
</reference>
<organism evidence="3 4">
    <name type="scientific">Rothia mucilaginosa</name>
    <dbReference type="NCBI Taxonomy" id="43675"/>
    <lineage>
        <taxon>Bacteria</taxon>
        <taxon>Bacillati</taxon>
        <taxon>Actinomycetota</taxon>
        <taxon>Actinomycetes</taxon>
        <taxon>Micrococcales</taxon>
        <taxon>Micrococcaceae</taxon>
        <taxon>Rothia</taxon>
    </lineage>
</organism>
<evidence type="ECO:0000313" key="3">
    <source>
        <dbReference type="EMBL" id="MBF1658139.1"/>
    </source>
</evidence>
<feature type="region of interest" description="Disordered" evidence="1">
    <location>
        <begin position="287"/>
        <end position="312"/>
    </location>
</feature>
<evidence type="ECO:0000256" key="1">
    <source>
        <dbReference type="SAM" id="MobiDB-lite"/>
    </source>
</evidence>
<accession>A0A930PQ73</accession>
<dbReference type="Proteomes" id="UP000770330">
    <property type="component" value="Unassembled WGS sequence"/>
</dbReference>
<proteinExistence type="predicted"/>
<feature type="transmembrane region" description="Helical" evidence="2">
    <location>
        <begin position="246"/>
        <end position="266"/>
    </location>
</feature>
<feature type="transmembrane region" description="Helical" evidence="2">
    <location>
        <begin position="222"/>
        <end position="240"/>
    </location>
</feature>